<dbReference type="Proteomes" id="UP001372834">
    <property type="component" value="Unassembled WGS sequence"/>
</dbReference>
<evidence type="ECO:0000313" key="1">
    <source>
        <dbReference type="EMBL" id="KAK6629983.1"/>
    </source>
</evidence>
<proteinExistence type="predicted"/>
<accession>A0AAN8PFJ0</accession>
<name>A0AAN8PFJ0_POLSC</name>
<gene>
    <name evidence="1" type="ORF">RUM43_003804</name>
</gene>
<dbReference type="EMBL" id="JAWJWE010000036">
    <property type="protein sequence ID" value="KAK6629983.1"/>
    <property type="molecule type" value="Genomic_DNA"/>
</dbReference>
<sequence>MYPPESDFFSLLEQDVVGDLRALVIVPEGMSPSFLQGSGMQIAILVTSIICKLQQKSGHFHKGERVYIQ</sequence>
<dbReference type="AlphaFoldDB" id="A0AAN8PFJ0"/>
<reference evidence="1 2" key="1">
    <citation type="submission" date="2023-10" db="EMBL/GenBank/DDBJ databases">
        <title>Genomes of two closely related lineages of the louse Polyplax serrata with different host specificities.</title>
        <authorList>
            <person name="Martinu J."/>
            <person name="Tarabai H."/>
            <person name="Stefka J."/>
            <person name="Hypsa V."/>
        </authorList>
    </citation>
    <scope>NUCLEOTIDE SEQUENCE [LARGE SCALE GENOMIC DNA]</scope>
    <source>
        <strain evidence="1">HR10_N</strain>
    </source>
</reference>
<organism evidence="1 2">
    <name type="scientific">Polyplax serrata</name>
    <name type="common">Common mouse louse</name>
    <dbReference type="NCBI Taxonomy" id="468196"/>
    <lineage>
        <taxon>Eukaryota</taxon>
        <taxon>Metazoa</taxon>
        <taxon>Ecdysozoa</taxon>
        <taxon>Arthropoda</taxon>
        <taxon>Hexapoda</taxon>
        <taxon>Insecta</taxon>
        <taxon>Pterygota</taxon>
        <taxon>Neoptera</taxon>
        <taxon>Paraneoptera</taxon>
        <taxon>Psocodea</taxon>
        <taxon>Troctomorpha</taxon>
        <taxon>Phthiraptera</taxon>
        <taxon>Anoplura</taxon>
        <taxon>Polyplacidae</taxon>
        <taxon>Polyplax</taxon>
    </lineage>
</organism>
<evidence type="ECO:0000313" key="2">
    <source>
        <dbReference type="Proteomes" id="UP001372834"/>
    </source>
</evidence>
<protein>
    <submittedName>
        <fullName evidence="1">Uncharacterized protein</fullName>
    </submittedName>
</protein>
<comment type="caution">
    <text evidence="1">The sequence shown here is derived from an EMBL/GenBank/DDBJ whole genome shotgun (WGS) entry which is preliminary data.</text>
</comment>